<evidence type="ECO:0000313" key="1">
    <source>
        <dbReference type="EMBL" id="GAH74214.1"/>
    </source>
</evidence>
<gene>
    <name evidence="1" type="ORF">S03H2_51566</name>
</gene>
<dbReference type="Pfam" id="PF08859">
    <property type="entry name" value="DGC"/>
    <property type="match status" value="1"/>
</dbReference>
<sequence length="62" mass="6295">MPENECCRSGKTVLIYACSGGANVAEVADRAARELSSAGKGAMFCLAGLGADIQGMVQTAKD</sequence>
<name>X1J7A5_9ZZZZ</name>
<dbReference type="InterPro" id="IPR014958">
    <property type="entry name" value="DGC"/>
</dbReference>
<feature type="non-terminal residue" evidence="1">
    <location>
        <position position="62"/>
    </location>
</feature>
<accession>X1J7A5</accession>
<dbReference type="AlphaFoldDB" id="X1J7A5"/>
<comment type="caution">
    <text evidence="1">The sequence shown here is derived from an EMBL/GenBank/DDBJ whole genome shotgun (WGS) entry which is preliminary data.</text>
</comment>
<protein>
    <submittedName>
        <fullName evidence="1">Uncharacterized protein</fullName>
    </submittedName>
</protein>
<organism evidence="1">
    <name type="scientific">marine sediment metagenome</name>
    <dbReference type="NCBI Taxonomy" id="412755"/>
    <lineage>
        <taxon>unclassified sequences</taxon>
        <taxon>metagenomes</taxon>
        <taxon>ecological metagenomes</taxon>
    </lineage>
</organism>
<reference evidence="1" key="1">
    <citation type="journal article" date="2014" name="Front. Microbiol.">
        <title>High frequency of phylogenetically diverse reductive dehalogenase-homologous genes in deep subseafloor sedimentary metagenomes.</title>
        <authorList>
            <person name="Kawai M."/>
            <person name="Futagami T."/>
            <person name="Toyoda A."/>
            <person name="Takaki Y."/>
            <person name="Nishi S."/>
            <person name="Hori S."/>
            <person name="Arai W."/>
            <person name="Tsubouchi T."/>
            <person name="Morono Y."/>
            <person name="Uchiyama I."/>
            <person name="Ito T."/>
            <person name="Fujiyama A."/>
            <person name="Inagaki F."/>
            <person name="Takami H."/>
        </authorList>
    </citation>
    <scope>NUCLEOTIDE SEQUENCE</scope>
    <source>
        <strain evidence="1">Expedition CK06-06</strain>
    </source>
</reference>
<dbReference type="EMBL" id="BARU01032722">
    <property type="protein sequence ID" value="GAH74214.1"/>
    <property type="molecule type" value="Genomic_DNA"/>
</dbReference>
<proteinExistence type="predicted"/>